<organism evidence="5 6">
    <name type="scientific">Pectobacterium araliae</name>
    <dbReference type="NCBI Taxonomy" id="3073862"/>
    <lineage>
        <taxon>Bacteria</taxon>
        <taxon>Pseudomonadati</taxon>
        <taxon>Pseudomonadota</taxon>
        <taxon>Gammaproteobacteria</taxon>
        <taxon>Enterobacterales</taxon>
        <taxon>Pectobacteriaceae</taxon>
        <taxon>Pectobacterium</taxon>
    </lineage>
</organism>
<keyword evidence="2" id="KW-0238">DNA-binding</keyword>
<dbReference type="Proteomes" id="UP001377830">
    <property type="component" value="Chromosome"/>
</dbReference>
<dbReference type="InterPro" id="IPR011991">
    <property type="entry name" value="ArsR-like_HTH"/>
</dbReference>
<dbReference type="EMBL" id="AP028908">
    <property type="protein sequence ID" value="BES84311.1"/>
    <property type="molecule type" value="Genomic_DNA"/>
</dbReference>
<dbReference type="GO" id="GO:0003700">
    <property type="term" value="F:DNA-binding transcription factor activity"/>
    <property type="evidence" value="ECO:0007669"/>
    <property type="project" value="InterPro"/>
</dbReference>
<evidence type="ECO:0000256" key="1">
    <source>
        <dbReference type="ARBA" id="ARBA00023015"/>
    </source>
</evidence>
<evidence type="ECO:0000256" key="3">
    <source>
        <dbReference type="ARBA" id="ARBA00023163"/>
    </source>
</evidence>
<evidence type="ECO:0000259" key="4">
    <source>
        <dbReference type="PROSITE" id="PS50987"/>
    </source>
</evidence>
<feature type="domain" description="HTH arsR-type" evidence="4">
    <location>
        <begin position="19"/>
        <end position="128"/>
    </location>
</feature>
<dbReference type="InterPro" id="IPR036390">
    <property type="entry name" value="WH_DNA-bd_sf"/>
</dbReference>
<gene>
    <name evidence="5" type="ORF">PEC302110_14080</name>
</gene>
<dbReference type="CDD" id="cd00090">
    <property type="entry name" value="HTH_ARSR"/>
    <property type="match status" value="1"/>
</dbReference>
<reference evidence="6" key="1">
    <citation type="journal article" date="2024" name="Int. J. Syst. Evol. Microbiol.">
        <title>Pectobacterium araliae sp. nov., a pathogen causing bacterial soft rot of Japanese angelica tree in Japan.</title>
        <authorList>
            <person name="Sawada H."/>
            <person name="Someya N."/>
            <person name="Morohoshi T."/>
            <person name="Ono M."/>
            <person name="Satou M."/>
        </authorList>
    </citation>
    <scope>NUCLEOTIDE SEQUENCE [LARGE SCALE GENOMIC DNA]</scope>
    <source>
        <strain evidence="6">MAFF 302110</strain>
    </source>
</reference>
<dbReference type="InterPro" id="IPR036388">
    <property type="entry name" value="WH-like_DNA-bd_sf"/>
</dbReference>
<dbReference type="InterPro" id="IPR001845">
    <property type="entry name" value="HTH_ArsR_DNA-bd_dom"/>
</dbReference>
<dbReference type="InterPro" id="IPR051081">
    <property type="entry name" value="HTH_MetalResp_TranReg"/>
</dbReference>
<keyword evidence="3" id="KW-0804">Transcription</keyword>
<sequence>MAQVLGLKQPTMAVMEKLGRGLKRSTLKRYIEATGNEQRLIILEWLADPRSHFPEQQDGDLVKDGVCVGFITEKIGLSQPTVTGHLQYLAKAGIFTSKRIKSWVFYKLVPERLDEAVAVLPELAPVASRHHKPSE</sequence>
<dbReference type="KEGG" id="parl:PEC302110_14080"/>
<evidence type="ECO:0000256" key="2">
    <source>
        <dbReference type="ARBA" id="ARBA00023125"/>
    </source>
</evidence>
<keyword evidence="1" id="KW-0805">Transcription regulation</keyword>
<dbReference type="Gene3D" id="1.10.10.10">
    <property type="entry name" value="Winged helix-like DNA-binding domain superfamily/Winged helix DNA-binding domain"/>
    <property type="match status" value="1"/>
</dbReference>
<protein>
    <recommendedName>
        <fullName evidence="4">HTH arsR-type domain-containing protein</fullName>
    </recommendedName>
</protein>
<dbReference type="PANTHER" id="PTHR33154:SF32">
    <property type="entry name" value="TRANSCRIPTIONAL REGULATORY PROTEIN"/>
    <property type="match status" value="1"/>
</dbReference>
<name>A0AAN0KDZ8_9GAMM</name>
<accession>A0AAN0KDZ8</accession>
<dbReference type="SMART" id="SM00418">
    <property type="entry name" value="HTH_ARSR"/>
    <property type="match status" value="1"/>
</dbReference>
<dbReference type="SUPFAM" id="SSF46785">
    <property type="entry name" value="Winged helix' DNA-binding domain"/>
    <property type="match status" value="1"/>
</dbReference>
<proteinExistence type="predicted"/>
<evidence type="ECO:0000313" key="5">
    <source>
        <dbReference type="EMBL" id="BES84311.1"/>
    </source>
</evidence>
<dbReference type="GO" id="GO:0003677">
    <property type="term" value="F:DNA binding"/>
    <property type="evidence" value="ECO:0007669"/>
    <property type="project" value="UniProtKB-KW"/>
</dbReference>
<dbReference type="AlphaFoldDB" id="A0AAN0KDZ8"/>
<dbReference type="PROSITE" id="PS50987">
    <property type="entry name" value="HTH_ARSR_2"/>
    <property type="match status" value="1"/>
</dbReference>
<keyword evidence="6" id="KW-1185">Reference proteome</keyword>
<dbReference type="PANTHER" id="PTHR33154">
    <property type="entry name" value="TRANSCRIPTIONAL REGULATOR, ARSR FAMILY"/>
    <property type="match status" value="1"/>
</dbReference>
<evidence type="ECO:0000313" key="6">
    <source>
        <dbReference type="Proteomes" id="UP001377830"/>
    </source>
</evidence>